<proteinExistence type="predicted"/>
<dbReference type="STRING" id="1685379.AVO45_10275"/>
<dbReference type="PANTHER" id="PTHR47894">
    <property type="entry name" value="HTH-TYPE TRANSCRIPTIONAL REGULATOR GADX"/>
    <property type="match status" value="1"/>
</dbReference>
<dbReference type="Proteomes" id="UP000053791">
    <property type="component" value="Unassembled WGS sequence"/>
</dbReference>
<keyword evidence="6" id="KW-1185">Reference proteome</keyword>
<evidence type="ECO:0000256" key="2">
    <source>
        <dbReference type="ARBA" id="ARBA00023125"/>
    </source>
</evidence>
<dbReference type="PROSITE" id="PS01124">
    <property type="entry name" value="HTH_ARAC_FAMILY_2"/>
    <property type="match status" value="1"/>
</dbReference>
<evidence type="ECO:0000256" key="1">
    <source>
        <dbReference type="ARBA" id="ARBA00023015"/>
    </source>
</evidence>
<evidence type="ECO:0000313" key="6">
    <source>
        <dbReference type="Proteomes" id="UP000053791"/>
    </source>
</evidence>
<reference evidence="5 6" key="1">
    <citation type="submission" date="2015-12" db="EMBL/GenBank/DDBJ databases">
        <authorList>
            <person name="Shamseldin A."/>
            <person name="Moawad H."/>
            <person name="Abd El-Rahim W.M."/>
            <person name="Sadowsky M.J."/>
        </authorList>
    </citation>
    <scope>NUCLEOTIDE SEQUENCE [LARGE SCALE GENOMIC DNA]</scope>
    <source>
        <strain evidence="5 6">ZGT118</strain>
    </source>
</reference>
<keyword evidence="1" id="KW-0805">Transcription regulation</keyword>
<dbReference type="PANTHER" id="PTHR47894:SF4">
    <property type="entry name" value="HTH-TYPE TRANSCRIPTIONAL REGULATOR GADX"/>
    <property type="match status" value="1"/>
</dbReference>
<dbReference type="GO" id="GO:0000976">
    <property type="term" value="F:transcription cis-regulatory region binding"/>
    <property type="evidence" value="ECO:0007669"/>
    <property type="project" value="TreeGrafter"/>
</dbReference>
<dbReference type="InterPro" id="IPR018060">
    <property type="entry name" value="HTH_AraC"/>
</dbReference>
<protein>
    <recommendedName>
        <fullName evidence="4">HTH araC/xylS-type domain-containing protein</fullName>
    </recommendedName>
</protein>
<sequence length="340" mass="37075">MTPSIPLIRAGAIFPILRWIREAGGDRDRYLTPVDLCWVDGADPFKAIPVRNVAMLLRDLSRSFGPDVPWRIVGNLGFSELGLLASLLTQSATPRQVLRRAAAVLPLHCSHETVELTEANGELCVREGWTLRFDGDETLHAVQQYCAAMIESLLVCAGPVTPAVRRIRMVPHPRFGLSHLAGLLGKAISPAPTGALEICIADHLADAAFPGQGHHRMPATNVDAVPPLRPNRSFGASVAVLLAQMIGHGKPSIDRLAFAAGTSRRSLQRQLDREGQSFSKILETVRREEAERRMDLGEPISTIAHALGYADPASFTRGMKRWTGQTPMAFRGELISRGPK</sequence>
<name>A0A0X3TM79_9RHOB</name>
<dbReference type="SMART" id="SM00342">
    <property type="entry name" value="HTH_ARAC"/>
    <property type="match status" value="1"/>
</dbReference>
<comment type="caution">
    <text evidence="5">The sequence shown here is derived from an EMBL/GenBank/DDBJ whole genome shotgun (WGS) entry which is preliminary data.</text>
</comment>
<organism evidence="5 6">
    <name type="scientific">Ruegeria marisrubri</name>
    <dbReference type="NCBI Taxonomy" id="1685379"/>
    <lineage>
        <taxon>Bacteria</taxon>
        <taxon>Pseudomonadati</taxon>
        <taxon>Pseudomonadota</taxon>
        <taxon>Alphaproteobacteria</taxon>
        <taxon>Rhodobacterales</taxon>
        <taxon>Roseobacteraceae</taxon>
        <taxon>Ruegeria</taxon>
    </lineage>
</organism>
<dbReference type="Gene3D" id="1.10.10.60">
    <property type="entry name" value="Homeodomain-like"/>
    <property type="match status" value="1"/>
</dbReference>
<gene>
    <name evidence="5" type="ORF">AVO45_10275</name>
</gene>
<evidence type="ECO:0000256" key="3">
    <source>
        <dbReference type="ARBA" id="ARBA00023163"/>
    </source>
</evidence>
<evidence type="ECO:0000259" key="4">
    <source>
        <dbReference type="PROSITE" id="PS01124"/>
    </source>
</evidence>
<keyword evidence="3" id="KW-0804">Transcription</keyword>
<dbReference type="InterPro" id="IPR032687">
    <property type="entry name" value="AraC-type_N"/>
</dbReference>
<dbReference type="AlphaFoldDB" id="A0A0X3TM79"/>
<dbReference type="EMBL" id="LQBQ01000034">
    <property type="protein sequence ID" value="KUJ76872.1"/>
    <property type="molecule type" value="Genomic_DNA"/>
</dbReference>
<dbReference type="Pfam" id="PF12625">
    <property type="entry name" value="Arabinose_bd"/>
    <property type="match status" value="1"/>
</dbReference>
<dbReference type="SUPFAM" id="SSF46689">
    <property type="entry name" value="Homeodomain-like"/>
    <property type="match status" value="1"/>
</dbReference>
<dbReference type="OrthoDB" id="9805730at2"/>
<dbReference type="GO" id="GO:0003700">
    <property type="term" value="F:DNA-binding transcription factor activity"/>
    <property type="evidence" value="ECO:0007669"/>
    <property type="project" value="InterPro"/>
</dbReference>
<feature type="domain" description="HTH araC/xylS-type" evidence="4">
    <location>
        <begin position="236"/>
        <end position="333"/>
    </location>
</feature>
<dbReference type="Pfam" id="PF12833">
    <property type="entry name" value="HTH_18"/>
    <property type="match status" value="1"/>
</dbReference>
<keyword evidence="2" id="KW-0238">DNA-binding</keyword>
<dbReference type="GO" id="GO:0005829">
    <property type="term" value="C:cytosol"/>
    <property type="evidence" value="ECO:0007669"/>
    <property type="project" value="TreeGrafter"/>
</dbReference>
<evidence type="ECO:0000313" key="5">
    <source>
        <dbReference type="EMBL" id="KUJ76872.1"/>
    </source>
</evidence>
<dbReference type="InterPro" id="IPR009057">
    <property type="entry name" value="Homeodomain-like_sf"/>
</dbReference>
<accession>A0A0X3TM79</accession>